<keyword evidence="7" id="KW-0326">Glycosidase</keyword>
<evidence type="ECO:0000313" key="10">
    <source>
        <dbReference type="EMBL" id="HIZ01083.1"/>
    </source>
</evidence>
<dbReference type="PANTHER" id="PTHR36447:SF2">
    <property type="entry name" value="BETA-GALACTOSIDASE YESZ"/>
    <property type="match status" value="1"/>
</dbReference>
<dbReference type="EMBL" id="DXCK01000039">
    <property type="protein sequence ID" value="HIZ01083.1"/>
    <property type="molecule type" value="Genomic_DNA"/>
</dbReference>
<evidence type="ECO:0000259" key="8">
    <source>
        <dbReference type="Pfam" id="PF02449"/>
    </source>
</evidence>
<dbReference type="InterPro" id="IPR013529">
    <property type="entry name" value="Glyco_hydro_42_N"/>
</dbReference>
<accession>A0A9D2A398</accession>
<comment type="similarity">
    <text evidence="2">Belongs to the glycosyl hydrolase 42 family.</text>
</comment>
<keyword evidence="5" id="KW-0378">Hydrolase</keyword>
<feature type="domain" description="Beta-galactosidase trimerisation" evidence="9">
    <location>
        <begin position="382"/>
        <end position="591"/>
    </location>
</feature>
<dbReference type="AlphaFoldDB" id="A0A9D2A398"/>
<evidence type="ECO:0000259" key="9">
    <source>
        <dbReference type="Pfam" id="PF08532"/>
    </source>
</evidence>
<comment type="catalytic activity">
    <reaction evidence="1">
        <text>Hydrolysis of terminal non-reducing beta-D-galactose residues in beta-D-galactosides.</text>
        <dbReference type="EC" id="3.2.1.23"/>
    </reaction>
</comment>
<dbReference type="Gene3D" id="3.20.20.80">
    <property type="entry name" value="Glycosidases"/>
    <property type="match status" value="1"/>
</dbReference>
<dbReference type="PANTHER" id="PTHR36447">
    <property type="entry name" value="BETA-GALACTOSIDASE GANA"/>
    <property type="match status" value="1"/>
</dbReference>
<evidence type="ECO:0000256" key="5">
    <source>
        <dbReference type="ARBA" id="ARBA00022801"/>
    </source>
</evidence>
<dbReference type="GO" id="GO:0009341">
    <property type="term" value="C:beta-galactosidase complex"/>
    <property type="evidence" value="ECO:0007669"/>
    <property type="project" value="InterPro"/>
</dbReference>
<protein>
    <recommendedName>
        <fullName evidence="3">beta-galactosidase</fullName>
        <ecNumber evidence="3">3.2.1.23</ecNumber>
    </recommendedName>
</protein>
<dbReference type="SUPFAM" id="SSF52317">
    <property type="entry name" value="Class I glutamine amidotransferase-like"/>
    <property type="match status" value="1"/>
</dbReference>
<feature type="domain" description="Glycoside hydrolase family 42 N-terminal" evidence="8">
    <location>
        <begin position="7"/>
        <end position="371"/>
    </location>
</feature>
<evidence type="ECO:0000256" key="3">
    <source>
        <dbReference type="ARBA" id="ARBA00012756"/>
    </source>
</evidence>
<dbReference type="InterPro" id="IPR017853">
    <property type="entry name" value="GH"/>
</dbReference>
<dbReference type="Pfam" id="PF08532">
    <property type="entry name" value="Glyco_hydro_42M"/>
    <property type="match status" value="1"/>
</dbReference>
<gene>
    <name evidence="10" type="ORF">H9819_02375</name>
</gene>
<keyword evidence="6" id="KW-0862">Zinc</keyword>
<evidence type="ECO:0000256" key="4">
    <source>
        <dbReference type="ARBA" id="ARBA00022723"/>
    </source>
</evidence>
<dbReference type="EC" id="3.2.1.23" evidence="3"/>
<dbReference type="GO" id="GO:0046872">
    <property type="term" value="F:metal ion binding"/>
    <property type="evidence" value="ECO:0007669"/>
    <property type="project" value="UniProtKB-KW"/>
</dbReference>
<organism evidence="10 11">
    <name type="scientific">Candidatus Bacteroides merdipullorum</name>
    <dbReference type="NCBI Taxonomy" id="2838474"/>
    <lineage>
        <taxon>Bacteria</taxon>
        <taxon>Pseudomonadati</taxon>
        <taxon>Bacteroidota</taxon>
        <taxon>Bacteroidia</taxon>
        <taxon>Bacteroidales</taxon>
        <taxon>Bacteroidaceae</taxon>
        <taxon>Bacteroides</taxon>
    </lineage>
</organism>
<dbReference type="GO" id="GO:0004565">
    <property type="term" value="F:beta-galactosidase activity"/>
    <property type="evidence" value="ECO:0007669"/>
    <property type="project" value="UniProtKB-EC"/>
</dbReference>
<evidence type="ECO:0000256" key="2">
    <source>
        <dbReference type="ARBA" id="ARBA00005940"/>
    </source>
</evidence>
<proteinExistence type="inferred from homology"/>
<keyword evidence="4" id="KW-0479">Metal-binding</keyword>
<dbReference type="InterPro" id="IPR029062">
    <property type="entry name" value="Class_I_gatase-like"/>
</dbReference>
<evidence type="ECO:0000256" key="7">
    <source>
        <dbReference type="ARBA" id="ARBA00023295"/>
    </source>
</evidence>
<dbReference type="Proteomes" id="UP000824023">
    <property type="component" value="Unassembled WGS sequence"/>
</dbReference>
<dbReference type="InterPro" id="IPR013738">
    <property type="entry name" value="Beta_galactosidase_Trimer"/>
</dbReference>
<dbReference type="GO" id="GO:0005975">
    <property type="term" value="P:carbohydrate metabolic process"/>
    <property type="evidence" value="ECO:0007669"/>
    <property type="project" value="InterPro"/>
</dbReference>
<evidence type="ECO:0000256" key="1">
    <source>
        <dbReference type="ARBA" id="ARBA00001412"/>
    </source>
</evidence>
<sequence>MYIGANYHPHDDKDVDKIMRDIRLMKEAGFNVTRLGHLAWDSFEPSEGVFDFEWFDEVMDKMAEANIRVILDIATRPAPIWLHQLCPDIDVTDASGNRLYPNHRYMDDVGDPTFQKYALRFVDTLSKRYARHPALLAFGIDNEPGDGPISYSEAVRGRFVKWLERKYDSVGKLNEVWASQRWSRRINRFDEVGLPISGSIQGAPERMLDFRRFISDEVNTFYKQMMDLVNANAPGVLLNTNAWYYSPLKYFDYAPIAYSGQLTRQGCGFYPGPSLITQWGLMNALFGICRIQFESTQPFWCSEFTTATAVPNSIRKSAYASLMYGNQMVCGWTWQSMHGGEEQYLEGMLDWDGIPNRKYEEYKQIASEFKKMAPYFPYQPQAEVGIAYSFDSQMASASFPESHDSQVQTCFNLFYERNMDVRMLDIRRSKLDYKLLLIPGLAVVDEETADKIREYVREGGTVLMTSYSAMVDETGKVFSTTLPGRLSEVFGIRVAGFEETENMNELSPRSYTERKIGISYQDCLIDSESPRFDVIELKGARQLGRIESLHQPYPIVTTHRYGKGRAIYVGLPARGECLSPILEELLTELAIQRGPEVPRGVMARNIDNTHTLYLNLNVTSQTIALRGKAQGILSGDSYENALVLPPYEPELVEFE</sequence>
<dbReference type="SUPFAM" id="SSF51445">
    <property type="entry name" value="(Trans)glycosidases"/>
    <property type="match status" value="1"/>
</dbReference>
<evidence type="ECO:0000256" key="6">
    <source>
        <dbReference type="ARBA" id="ARBA00022833"/>
    </source>
</evidence>
<dbReference type="CDD" id="cd03143">
    <property type="entry name" value="A4_beta-galactosidase_middle_domain"/>
    <property type="match status" value="1"/>
</dbReference>
<comment type="caution">
    <text evidence="10">The sequence shown here is derived from an EMBL/GenBank/DDBJ whole genome shotgun (WGS) entry which is preliminary data.</text>
</comment>
<dbReference type="Gene3D" id="3.40.50.880">
    <property type="match status" value="1"/>
</dbReference>
<dbReference type="Pfam" id="PF02449">
    <property type="entry name" value="Glyco_hydro_42"/>
    <property type="match status" value="1"/>
</dbReference>
<evidence type="ECO:0000313" key="11">
    <source>
        <dbReference type="Proteomes" id="UP000824023"/>
    </source>
</evidence>
<reference evidence="10" key="2">
    <citation type="submission" date="2021-04" db="EMBL/GenBank/DDBJ databases">
        <authorList>
            <person name="Gilroy R."/>
        </authorList>
    </citation>
    <scope>NUCLEOTIDE SEQUENCE</scope>
    <source>
        <strain evidence="10">ChiHjej12B11-24981</strain>
    </source>
</reference>
<dbReference type="InterPro" id="IPR003476">
    <property type="entry name" value="Glyco_hydro_42"/>
</dbReference>
<reference evidence="10" key="1">
    <citation type="journal article" date="2021" name="PeerJ">
        <title>Extensive microbial diversity within the chicken gut microbiome revealed by metagenomics and culture.</title>
        <authorList>
            <person name="Gilroy R."/>
            <person name="Ravi A."/>
            <person name="Getino M."/>
            <person name="Pursley I."/>
            <person name="Horton D.L."/>
            <person name="Alikhan N.F."/>
            <person name="Baker D."/>
            <person name="Gharbi K."/>
            <person name="Hall N."/>
            <person name="Watson M."/>
            <person name="Adriaenssens E.M."/>
            <person name="Foster-Nyarko E."/>
            <person name="Jarju S."/>
            <person name="Secka A."/>
            <person name="Antonio M."/>
            <person name="Oren A."/>
            <person name="Chaudhuri R.R."/>
            <person name="La Ragione R."/>
            <person name="Hildebrand F."/>
            <person name="Pallen M.J."/>
        </authorList>
    </citation>
    <scope>NUCLEOTIDE SEQUENCE</scope>
    <source>
        <strain evidence="10">ChiHjej12B11-24981</strain>
    </source>
</reference>
<name>A0A9D2A398_9BACE</name>